<sequence>MKFPKADTACRPSTECVDYFHHEFDFLDLHTCWRKANLQGKQDTIEAKRRENATWRKYFQNKYNIPKCNPQDIDWYKDNDVLWFYGPFFAHKESETTPLSRVPSSNSISDLKLKPSLKRMIRPKEILPVITTLKKTLSDSCLIDPNSEIEIERPLKDIESPVTPKDVVSEFFKQEKQKTKKHIRFSTDFKPTKHGFILQNFINHRDSLAEKEDATNSKCSSTIRRDSTGEREEFYSAEEIYVKEQIKALDIQSDIQLQAIEISEEIIIAKLCESPIPLRREIKDSFVYRQSSLLDLIENDSEYQQDTHLPYPPYEEDEVEEEEDPEVIKQDKIRDQLVNQNVQYNVREYICDSIKNTIEIGLFVFHCAKSISFWQ</sequence>
<dbReference type="EMBL" id="JADGKB010000002">
    <property type="protein sequence ID" value="KAJ3262379.1"/>
    <property type="molecule type" value="Genomic_DNA"/>
</dbReference>
<evidence type="ECO:0008006" key="5">
    <source>
        <dbReference type="Google" id="ProtNLM"/>
    </source>
</evidence>
<dbReference type="AlphaFoldDB" id="A0AAD5UMM1"/>
<dbReference type="Proteomes" id="UP001210925">
    <property type="component" value="Unassembled WGS sequence"/>
</dbReference>
<dbReference type="InterPro" id="IPR052292">
    <property type="entry name" value="Glucose_repression_reg"/>
</dbReference>
<proteinExistence type="predicted"/>
<evidence type="ECO:0000313" key="3">
    <source>
        <dbReference type="EMBL" id="KAJ3262379.1"/>
    </source>
</evidence>
<dbReference type="GO" id="GO:0005773">
    <property type="term" value="C:vacuole"/>
    <property type="evidence" value="ECO:0007669"/>
    <property type="project" value="GOC"/>
</dbReference>
<feature type="compositionally biased region" description="Acidic residues" evidence="1">
    <location>
        <begin position="314"/>
        <end position="325"/>
    </location>
</feature>
<dbReference type="PANTHER" id="PTHR28051:SF1">
    <property type="entry name" value="PROTEIN MTL1-RELATED"/>
    <property type="match status" value="1"/>
</dbReference>
<dbReference type="EMBL" id="JADGKB010000002">
    <property type="protein sequence ID" value="KAJ3262353.1"/>
    <property type="molecule type" value="Genomic_DNA"/>
</dbReference>
<gene>
    <name evidence="2" type="ORF">HK103_002768</name>
    <name evidence="3" type="ORF">HK103_002795</name>
</gene>
<reference evidence="2" key="1">
    <citation type="submission" date="2020-05" db="EMBL/GenBank/DDBJ databases">
        <title>Phylogenomic resolution of chytrid fungi.</title>
        <authorList>
            <person name="Stajich J.E."/>
            <person name="Amses K."/>
            <person name="Simmons R."/>
            <person name="Seto K."/>
            <person name="Myers J."/>
            <person name="Bonds A."/>
            <person name="Quandt C.A."/>
            <person name="Barry K."/>
            <person name="Liu P."/>
            <person name="Grigoriev I."/>
            <person name="Longcore J.E."/>
            <person name="James T.Y."/>
        </authorList>
    </citation>
    <scope>NUCLEOTIDE SEQUENCE</scope>
    <source>
        <strain evidence="2">PLAUS21</strain>
    </source>
</reference>
<keyword evidence="4" id="KW-1185">Reference proteome</keyword>
<evidence type="ECO:0000313" key="2">
    <source>
        <dbReference type="EMBL" id="KAJ3262353.1"/>
    </source>
</evidence>
<evidence type="ECO:0000313" key="4">
    <source>
        <dbReference type="Proteomes" id="UP001210925"/>
    </source>
</evidence>
<protein>
    <recommendedName>
        <fullName evidence="5">Nitrogen regulatory protein areA GATA-like domain-containing protein</fullName>
    </recommendedName>
</protein>
<dbReference type="GO" id="GO:0042149">
    <property type="term" value="P:cellular response to glucose starvation"/>
    <property type="evidence" value="ECO:0007669"/>
    <property type="project" value="TreeGrafter"/>
</dbReference>
<organism evidence="2 4">
    <name type="scientific">Boothiomyces macroporosus</name>
    <dbReference type="NCBI Taxonomy" id="261099"/>
    <lineage>
        <taxon>Eukaryota</taxon>
        <taxon>Fungi</taxon>
        <taxon>Fungi incertae sedis</taxon>
        <taxon>Chytridiomycota</taxon>
        <taxon>Chytridiomycota incertae sedis</taxon>
        <taxon>Chytridiomycetes</taxon>
        <taxon>Rhizophydiales</taxon>
        <taxon>Terramycetaceae</taxon>
        <taxon>Boothiomyces</taxon>
    </lineage>
</organism>
<dbReference type="GO" id="GO:0007039">
    <property type="term" value="P:protein catabolic process in the vacuole"/>
    <property type="evidence" value="ECO:0007669"/>
    <property type="project" value="TreeGrafter"/>
</dbReference>
<dbReference type="PANTHER" id="PTHR28051">
    <property type="entry name" value="PROTEIN MTL1-RELATED"/>
    <property type="match status" value="1"/>
</dbReference>
<feature type="region of interest" description="Disordered" evidence="1">
    <location>
        <begin position="305"/>
        <end position="326"/>
    </location>
</feature>
<evidence type="ECO:0000256" key="1">
    <source>
        <dbReference type="SAM" id="MobiDB-lite"/>
    </source>
</evidence>
<comment type="caution">
    <text evidence="2">The sequence shown here is derived from an EMBL/GenBank/DDBJ whole genome shotgun (WGS) entry which is preliminary data.</text>
</comment>
<accession>A0AAD5UMM1</accession>
<name>A0AAD5UMM1_9FUNG</name>